<evidence type="ECO:0000259" key="5">
    <source>
        <dbReference type="PROSITE" id="PS51462"/>
    </source>
</evidence>
<reference evidence="6 7" key="1">
    <citation type="submission" date="2014-02" db="EMBL/GenBank/DDBJ databases">
        <title>The genome announcement of Streptomyces toyocaensis NRRL15009.</title>
        <authorList>
            <person name="Hong H.-J."/>
            <person name="Kwun M.J."/>
        </authorList>
    </citation>
    <scope>NUCLEOTIDE SEQUENCE [LARGE SCALE GENOMIC DNA]</scope>
    <source>
        <strain evidence="6 7">NRRL 15009</strain>
    </source>
</reference>
<feature type="domain" description="Nudix hydrolase" evidence="5">
    <location>
        <begin position="5"/>
        <end position="136"/>
    </location>
</feature>
<dbReference type="PANTHER" id="PTHR43046">
    <property type="entry name" value="GDP-MANNOSE MANNOSYL HYDROLASE"/>
    <property type="match status" value="1"/>
</dbReference>
<proteinExistence type="inferred from homology"/>
<protein>
    <submittedName>
        <fullName evidence="6">DNA mismatch repair protein MutT</fullName>
    </submittedName>
</protein>
<evidence type="ECO:0000256" key="4">
    <source>
        <dbReference type="RuleBase" id="RU003476"/>
    </source>
</evidence>
<keyword evidence="3 4" id="KW-0378">Hydrolase</keyword>
<dbReference type="InterPro" id="IPR020476">
    <property type="entry name" value="Nudix_hydrolase"/>
</dbReference>
<dbReference type="STRING" id="55952.BU52_32970"/>
<comment type="cofactor">
    <cofactor evidence="1">
        <name>Mg(2+)</name>
        <dbReference type="ChEBI" id="CHEBI:18420"/>
    </cofactor>
</comment>
<dbReference type="OrthoDB" id="21568at2"/>
<dbReference type="SUPFAM" id="SSF55811">
    <property type="entry name" value="Nudix"/>
    <property type="match status" value="1"/>
</dbReference>
<gene>
    <name evidence="6" type="ORF">BU52_32970</name>
</gene>
<dbReference type="EMBL" id="JFCB01000057">
    <property type="protein sequence ID" value="KES02966.1"/>
    <property type="molecule type" value="Genomic_DNA"/>
</dbReference>
<dbReference type="PANTHER" id="PTHR43046:SF16">
    <property type="entry name" value="ADP-RIBOSE PYROPHOSPHATASE YJHB-RELATED"/>
    <property type="match status" value="1"/>
</dbReference>
<evidence type="ECO:0000313" key="6">
    <source>
        <dbReference type="EMBL" id="KES02966.1"/>
    </source>
</evidence>
<dbReference type="PROSITE" id="PS00893">
    <property type="entry name" value="NUDIX_BOX"/>
    <property type="match status" value="1"/>
</dbReference>
<dbReference type="GO" id="GO:0016787">
    <property type="term" value="F:hydrolase activity"/>
    <property type="evidence" value="ECO:0007669"/>
    <property type="project" value="UniProtKB-KW"/>
</dbReference>
<dbReference type="InterPro" id="IPR020084">
    <property type="entry name" value="NUDIX_hydrolase_CS"/>
</dbReference>
<sequence length="147" mass="16553">MSGRPATPVIDTHVILRNGDKILFSQRGGPYGHGRWHMPSGKLDRGESLPVGAARELFEETGIVVDPTDLELVQVVHHRQDDEVERIGFFFAAEEWEGEVVNKEPEKCMALAWFPVHELPDDIIEYPREGLLGYLNGTGPLASHNWR</sequence>
<name>A0A081XHE3_STRTO</name>
<dbReference type="PROSITE" id="PS51462">
    <property type="entry name" value="NUDIX"/>
    <property type="match status" value="1"/>
</dbReference>
<comment type="caution">
    <text evidence="6">The sequence shown here is derived from an EMBL/GenBank/DDBJ whole genome shotgun (WGS) entry which is preliminary data.</text>
</comment>
<dbReference type="Gene3D" id="3.90.79.10">
    <property type="entry name" value="Nucleoside Triphosphate Pyrophosphohydrolase"/>
    <property type="match status" value="1"/>
</dbReference>
<dbReference type="CDD" id="cd04683">
    <property type="entry name" value="NUDIX_Hydrolase"/>
    <property type="match status" value="1"/>
</dbReference>
<dbReference type="InterPro" id="IPR015797">
    <property type="entry name" value="NUDIX_hydrolase-like_dom_sf"/>
</dbReference>
<dbReference type="Proteomes" id="UP000028341">
    <property type="component" value="Unassembled WGS sequence"/>
</dbReference>
<accession>A0A081XHE3</accession>
<dbReference type="InterPro" id="IPR000086">
    <property type="entry name" value="NUDIX_hydrolase_dom"/>
</dbReference>
<keyword evidence="7" id="KW-1185">Reference proteome</keyword>
<comment type="similarity">
    <text evidence="2 4">Belongs to the Nudix hydrolase family.</text>
</comment>
<dbReference type="RefSeq" id="WP_037941234.1">
    <property type="nucleotide sequence ID" value="NZ_JBFADL010000036.1"/>
</dbReference>
<evidence type="ECO:0000256" key="2">
    <source>
        <dbReference type="ARBA" id="ARBA00005582"/>
    </source>
</evidence>
<organism evidence="6 7">
    <name type="scientific">Streptomyces toyocaensis</name>
    <dbReference type="NCBI Taxonomy" id="55952"/>
    <lineage>
        <taxon>Bacteria</taxon>
        <taxon>Bacillati</taxon>
        <taxon>Actinomycetota</taxon>
        <taxon>Actinomycetes</taxon>
        <taxon>Kitasatosporales</taxon>
        <taxon>Streptomycetaceae</taxon>
        <taxon>Streptomyces</taxon>
    </lineage>
</organism>
<evidence type="ECO:0000256" key="1">
    <source>
        <dbReference type="ARBA" id="ARBA00001946"/>
    </source>
</evidence>
<dbReference type="AlphaFoldDB" id="A0A081XHE3"/>
<dbReference type="eggNOG" id="COG1051">
    <property type="taxonomic scope" value="Bacteria"/>
</dbReference>
<dbReference type="Pfam" id="PF00293">
    <property type="entry name" value="NUDIX"/>
    <property type="match status" value="1"/>
</dbReference>
<evidence type="ECO:0000256" key="3">
    <source>
        <dbReference type="ARBA" id="ARBA00022801"/>
    </source>
</evidence>
<dbReference type="PRINTS" id="PR00502">
    <property type="entry name" value="NUDIXFAMILY"/>
</dbReference>
<evidence type="ECO:0000313" key="7">
    <source>
        <dbReference type="Proteomes" id="UP000028341"/>
    </source>
</evidence>